<evidence type="ECO:0000256" key="2">
    <source>
        <dbReference type="ARBA" id="ARBA00005336"/>
    </source>
</evidence>
<dbReference type="GO" id="GO:0009251">
    <property type="term" value="P:glucan catabolic process"/>
    <property type="evidence" value="ECO:0007669"/>
    <property type="project" value="TreeGrafter"/>
</dbReference>
<accession>A0A3N2C4Y5</accession>
<keyword evidence="5" id="KW-0378">Hydrolase</keyword>
<dbReference type="AlphaFoldDB" id="A0A3N2C4Y5"/>
<feature type="domain" description="Glycoside hydrolase family 3 N-terminal" evidence="7">
    <location>
        <begin position="77"/>
        <end position="377"/>
    </location>
</feature>
<dbReference type="Gene3D" id="3.40.50.1700">
    <property type="entry name" value="Glycoside hydrolase family 3 C-terminal domain"/>
    <property type="match status" value="1"/>
</dbReference>
<dbReference type="InterPro" id="IPR051915">
    <property type="entry name" value="Cellulose_Degrad_GH3"/>
</dbReference>
<feature type="domain" description="Glycoside hydrolase family 3 C-terminal" evidence="8">
    <location>
        <begin position="428"/>
        <end position="586"/>
    </location>
</feature>
<dbReference type="EC" id="3.2.1.21" evidence="3"/>
<gene>
    <name evidence="9" type="ORF">EDD42_2657</name>
</gene>
<evidence type="ECO:0000256" key="3">
    <source>
        <dbReference type="ARBA" id="ARBA00012744"/>
    </source>
</evidence>
<dbReference type="SUPFAM" id="SSF51445">
    <property type="entry name" value="(Trans)glycosidases"/>
    <property type="match status" value="1"/>
</dbReference>
<evidence type="ECO:0000313" key="10">
    <source>
        <dbReference type="Proteomes" id="UP000266915"/>
    </source>
</evidence>
<dbReference type="SUPFAM" id="SSF52279">
    <property type="entry name" value="Beta-D-glucan exohydrolase, C-terminal domain"/>
    <property type="match status" value="1"/>
</dbReference>
<dbReference type="GO" id="GO:0008422">
    <property type="term" value="F:beta-glucosidase activity"/>
    <property type="evidence" value="ECO:0007669"/>
    <property type="project" value="UniProtKB-EC"/>
</dbReference>
<dbReference type="Gene3D" id="3.20.20.300">
    <property type="entry name" value="Glycoside hydrolase, family 3, N-terminal domain"/>
    <property type="match status" value="1"/>
</dbReference>
<evidence type="ECO:0000259" key="8">
    <source>
        <dbReference type="Pfam" id="PF01915"/>
    </source>
</evidence>
<dbReference type="Proteomes" id="UP000266915">
    <property type="component" value="Unassembled WGS sequence"/>
</dbReference>
<comment type="similarity">
    <text evidence="2">Belongs to the glycosyl hydrolase 3 family.</text>
</comment>
<comment type="catalytic activity">
    <reaction evidence="1">
        <text>Hydrolysis of terminal, non-reducing beta-D-glucosyl residues with release of beta-D-glucose.</text>
        <dbReference type="EC" id="3.2.1.21"/>
    </reaction>
</comment>
<dbReference type="EMBL" id="RKHL01000001">
    <property type="protein sequence ID" value="ROR82566.1"/>
    <property type="molecule type" value="Genomic_DNA"/>
</dbReference>
<evidence type="ECO:0000256" key="4">
    <source>
        <dbReference type="ARBA" id="ARBA00022729"/>
    </source>
</evidence>
<protein>
    <recommendedName>
        <fullName evidence="3">beta-glucosidase</fullName>
        <ecNumber evidence="3">3.2.1.21</ecNumber>
    </recommendedName>
</protein>
<dbReference type="Pfam" id="PF01915">
    <property type="entry name" value="Glyco_hydro_3_C"/>
    <property type="match status" value="1"/>
</dbReference>
<dbReference type="Pfam" id="PF00933">
    <property type="entry name" value="Glyco_hydro_3"/>
    <property type="match status" value="1"/>
</dbReference>
<dbReference type="InterPro" id="IPR001764">
    <property type="entry name" value="Glyco_hydro_3_N"/>
</dbReference>
<keyword evidence="4" id="KW-0732">Signal</keyword>
<dbReference type="InterPro" id="IPR002772">
    <property type="entry name" value="Glyco_hydro_3_C"/>
</dbReference>
<sequence length="590" mass="63564">MSEHEPALPYRDASLPVEDRVEDLLARMTVAEKAGMLFQTMIAPGPIDEANPHMGLASGEHMIGEQLMSHFNVLGTAPDTTTLAEWTNALQERASRTRLGIPVTLSTDPRNHFTDNVGTAARAGAFSQWPETLGLAAIGSADLVEAFADTARQEYLAVGIRLALHPQVDLATEPRWSRIGGTFGEDAELSAELVAGYIRGFQGAELGAQSVSTMTKHFPGGGPQLDGEDPHFAYGREQVYPGDNFDHHLIPFRAAIAAGAAQMMPYYGMPVGTEHEEVAFAFNHGIITGLLREELGFAGIVCTDWGLVTDTSIMGQDMPARAWGLEHLDELSRVERILQAGCDQFGGEARPELVVQLVEQGRVTEDRIDASVRRLLREKFVLGLFEQPYVDAGAASGIVGRAEFVAAGEAAQRRAFTVLTNVEETLPVRSPRPRLYLEGVDPELAGAYGEVVADPTSADVALVRMQTPYEPRPGGFEAMFHAGSLDIPADEVERLRALALTVPTVLDMHLDRPAILTGVVDAVAALVASFGGSDAAFLDVVFGRALPEGRLPFDLPRSMAAVEASRSDVPYDTEDPLFRFGHGLTYPAGP</sequence>
<keyword evidence="6" id="KW-0326">Glycosidase</keyword>
<dbReference type="InterPro" id="IPR036881">
    <property type="entry name" value="Glyco_hydro_3_C_sf"/>
</dbReference>
<dbReference type="PANTHER" id="PTHR30620:SF16">
    <property type="entry name" value="LYSOSOMAL BETA GLUCOSIDASE"/>
    <property type="match status" value="1"/>
</dbReference>
<reference evidence="9 10" key="1">
    <citation type="submission" date="2018-11" db="EMBL/GenBank/DDBJ databases">
        <title>Sequencing the genomes of 1000 actinobacteria strains.</title>
        <authorList>
            <person name="Klenk H.-P."/>
        </authorList>
    </citation>
    <scope>NUCLEOTIDE SEQUENCE [LARGE SCALE GENOMIC DNA]</scope>
    <source>
        <strain evidence="9 10">DSM 14012</strain>
    </source>
</reference>
<evidence type="ECO:0000256" key="5">
    <source>
        <dbReference type="ARBA" id="ARBA00022801"/>
    </source>
</evidence>
<name>A0A3N2C4Y5_9MICO</name>
<dbReference type="RefSeq" id="WP_085512300.1">
    <property type="nucleotide sequence ID" value="NZ_FXAP01000004.1"/>
</dbReference>
<keyword evidence="10" id="KW-1185">Reference proteome</keyword>
<organism evidence="9 10">
    <name type="scientific">Plantibacter flavus</name>
    <dbReference type="NCBI Taxonomy" id="150123"/>
    <lineage>
        <taxon>Bacteria</taxon>
        <taxon>Bacillati</taxon>
        <taxon>Actinomycetota</taxon>
        <taxon>Actinomycetes</taxon>
        <taxon>Micrococcales</taxon>
        <taxon>Microbacteriaceae</taxon>
        <taxon>Plantibacter</taxon>
    </lineage>
</organism>
<evidence type="ECO:0000313" key="9">
    <source>
        <dbReference type="EMBL" id="ROR82566.1"/>
    </source>
</evidence>
<dbReference type="PRINTS" id="PR00133">
    <property type="entry name" value="GLHYDRLASE3"/>
</dbReference>
<evidence type="ECO:0000256" key="6">
    <source>
        <dbReference type="ARBA" id="ARBA00023295"/>
    </source>
</evidence>
<dbReference type="InterPro" id="IPR036962">
    <property type="entry name" value="Glyco_hydro_3_N_sf"/>
</dbReference>
<dbReference type="PANTHER" id="PTHR30620">
    <property type="entry name" value="PERIPLASMIC BETA-GLUCOSIDASE-RELATED"/>
    <property type="match status" value="1"/>
</dbReference>
<evidence type="ECO:0000259" key="7">
    <source>
        <dbReference type="Pfam" id="PF00933"/>
    </source>
</evidence>
<proteinExistence type="inferred from homology"/>
<evidence type="ECO:0000256" key="1">
    <source>
        <dbReference type="ARBA" id="ARBA00000448"/>
    </source>
</evidence>
<dbReference type="InterPro" id="IPR017853">
    <property type="entry name" value="GH"/>
</dbReference>
<comment type="caution">
    <text evidence="9">The sequence shown here is derived from an EMBL/GenBank/DDBJ whole genome shotgun (WGS) entry which is preliminary data.</text>
</comment>